<evidence type="ECO:0000313" key="6">
    <source>
        <dbReference type="Proteomes" id="UP001589609"/>
    </source>
</evidence>
<evidence type="ECO:0000313" key="5">
    <source>
        <dbReference type="EMBL" id="MFB9759066.1"/>
    </source>
</evidence>
<dbReference type="EMBL" id="JBHMAF010000056">
    <property type="protein sequence ID" value="MFB9759066.1"/>
    <property type="molecule type" value="Genomic_DNA"/>
</dbReference>
<dbReference type="PANTHER" id="PTHR33705:SF2">
    <property type="entry name" value="PHOSPHOCARRIER PROTEIN NPR"/>
    <property type="match status" value="1"/>
</dbReference>
<dbReference type="Gene3D" id="3.30.1340.10">
    <property type="entry name" value="HPr-like"/>
    <property type="match status" value="1"/>
</dbReference>
<dbReference type="PANTHER" id="PTHR33705">
    <property type="entry name" value="PHOSPHOCARRIER PROTEIN HPR"/>
    <property type="match status" value="1"/>
</dbReference>
<dbReference type="SUPFAM" id="SSF55594">
    <property type="entry name" value="HPr-like"/>
    <property type="match status" value="1"/>
</dbReference>
<keyword evidence="6" id="KW-1185">Reference proteome</keyword>
<dbReference type="InterPro" id="IPR035895">
    <property type="entry name" value="HPr-like_sf"/>
</dbReference>
<evidence type="ECO:0000259" key="4">
    <source>
        <dbReference type="PROSITE" id="PS51350"/>
    </source>
</evidence>
<evidence type="ECO:0000256" key="2">
    <source>
        <dbReference type="ARBA" id="ARBA00022490"/>
    </source>
</evidence>
<sequence>MMKKKIIVQLQHGLQARIAAEFVQKASSFESEIHVIKDGRSVVGKSVMGVMAIAAREGEEITLIVNGRDEQKAVTALESFLSGREFRADQTYIIR</sequence>
<dbReference type="InterPro" id="IPR000032">
    <property type="entry name" value="HPr-like"/>
</dbReference>
<feature type="domain" description="HPr" evidence="4">
    <location>
        <begin position="1"/>
        <end position="89"/>
    </location>
</feature>
<dbReference type="Pfam" id="PF00381">
    <property type="entry name" value="PTS-HPr"/>
    <property type="match status" value="1"/>
</dbReference>
<dbReference type="PRINTS" id="PR00107">
    <property type="entry name" value="PHOSPHOCPHPR"/>
</dbReference>
<keyword evidence="2" id="KW-0963">Cytoplasm</keyword>
<evidence type="ECO:0000256" key="3">
    <source>
        <dbReference type="ARBA" id="ARBA00022683"/>
    </source>
</evidence>
<proteinExistence type="predicted"/>
<dbReference type="InterPro" id="IPR050399">
    <property type="entry name" value="HPr"/>
</dbReference>
<dbReference type="RefSeq" id="WP_379949352.1">
    <property type="nucleotide sequence ID" value="NZ_JBHMAF010000056.1"/>
</dbReference>
<evidence type="ECO:0000256" key="1">
    <source>
        <dbReference type="ARBA" id="ARBA00004496"/>
    </source>
</evidence>
<comment type="subcellular location">
    <subcellularLocation>
        <location evidence="1">Cytoplasm</location>
    </subcellularLocation>
</comment>
<accession>A0ABV5WG20</accession>
<keyword evidence="3" id="KW-0598">Phosphotransferase system</keyword>
<dbReference type="PROSITE" id="PS51350">
    <property type="entry name" value="PTS_HPR_DOM"/>
    <property type="match status" value="1"/>
</dbReference>
<dbReference type="Proteomes" id="UP001589609">
    <property type="component" value="Unassembled WGS sequence"/>
</dbReference>
<comment type="caution">
    <text evidence="5">The sequence shown here is derived from an EMBL/GenBank/DDBJ whole genome shotgun (WGS) entry which is preliminary data.</text>
</comment>
<reference evidence="5 6" key="1">
    <citation type="submission" date="2024-09" db="EMBL/GenBank/DDBJ databases">
        <authorList>
            <person name="Sun Q."/>
            <person name="Mori K."/>
        </authorList>
    </citation>
    <scope>NUCLEOTIDE SEQUENCE [LARGE SCALE GENOMIC DNA]</scope>
    <source>
        <strain evidence="5 6">JCM 11201</strain>
    </source>
</reference>
<gene>
    <name evidence="5" type="ORF">ACFFMS_11435</name>
</gene>
<name>A0ABV5WG20_9BACI</name>
<organism evidence="5 6">
    <name type="scientific">Ectobacillus funiculus</name>
    <dbReference type="NCBI Taxonomy" id="137993"/>
    <lineage>
        <taxon>Bacteria</taxon>
        <taxon>Bacillati</taxon>
        <taxon>Bacillota</taxon>
        <taxon>Bacilli</taxon>
        <taxon>Bacillales</taxon>
        <taxon>Bacillaceae</taxon>
        <taxon>Ectobacillus</taxon>
    </lineage>
</organism>
<dbReference type="NCBIfam" id="TIGR01003">
    <property type="entry name" value="PTS_HPr_family"/>
    <property type="match status" value="1"/>
</dbReference>
<protein>
    <submittedName>
        <fullName evidence="5">HPr family phosphocarrier protein</fullName>
    </submittedName>
</protein>